<protein>
    <submittedName>
        <fullName evidence="10">BMP family ABC transporter substrate-binding protein</fullName>
    </submittedName>
    <submittedName>
        <fullName evidence="9">Membrane protein</fullName>
    </submittedName>
</protein>
<evidence type="ECO:0000313" key="12">
    <source>
        <dbReference type="Proteomes" id="UP000030008"/>
    </source>
</evidence>
<dbReference type="InterPro" id="IPR028082">
    <property type="entry name" value="Peripla_BP_I"/>
</dbReference>
<evidence type="ECO:0000256" key="3">
    <source>
        <dbReference type="ARBA" id="ARBA00022475"/>
    </source>
</evidence>
<dbReference type="RefSeq" id="WP_008817350.1">
    <property type="nucleotide sequence ID" value="NZ_AP025565.1"/>
</dbReference>
<evidence type="ECO:0000256" key="2">
    <source>
        <dbReference type="ARBA" id="ARBA00008610"/>
    </source>
</evidence>
<dbReference type="CDD" id="cd06354">
    <property type="entry name" value="PBP1_PrnA-like"/>
    <property type="match status" value="1"/>
</dbReference>
<comment type="subcellular location">
    <subcellularLocation>
        <location evidence="1">Cell membrane</location>
        <topology evidence="1">Lipid-anchor</topology>
    </subcellularLocation>
</comment>
<comment type="caution">
    <text evidence="9">The sequence shown here is derived from an EMBL/GenBank/DDBJ whole genome shotgun (WGS) entry which is preliminary data.</text>
</comment>
<dbReference type="PROSITE" id="PS51257">
    <property type="entry name" value="PROKAR_LIPOPROTEIN"/>
    <property type="match status" value="1"/>
</dbReference>
<feature type="domain" description="ABC transporter substrate-binding protein PnrA-like" evidence="8">
    <location>
        <begin position="40"/>
        <end position="347"/>
    </location>
</feature>
<reference evidence="9 12" key="1">
    <citation type="submission" date="2014-08" db="EMBL/GenBank/DDBJ databases">
        <title>Clostridium innocuum, an unnegligible vancomycin-resistant pathogen causing extra-intestinal infections.</title>
        <authorList>
            <person name="Feng Y."/>
            <person name="Chiu C.-H."/>
        </authorList>
    </citation>
    <scope>NUCLEOTIDE SEQUENCE [LARGE SCALE GENOMIC DNA]</scope>
    <source>
        <strain evidence="9 12">AN88</strain>
    </source>
</reference>
<keyword evidence="4 7" id="KW-0732">Signal</keyword>
<dbReference type="InterPro" id="IPR050957">
    <property type="entry name" value="BMP_lipoprotein"/>
</dbReference>
<keyword evidence="6" id="KW-0449">Lipoprotein</keyword>
<dbReference type="EMBL" id="JAKTMA010000019">
    <property type="protein sequence ID" value="MCR0233490.1"/>
    <property type="molecule type" value="Genomic_DNA"/>
</dbReference>
<dbReference type="PANTHER" id="PTHR34296">
    <property type="entry name" value="TRANSCRIPTIONAL ACTIVATOR PROTEIN MED"/>
    <property type="match status" value="1"/>
</dbReference>
<name>A0A099I914_CLOIN</name>
<sequence length="367" mass="39720">MKKFLCVAASLLMAASLTACGSKDEGKKDDGKASESKADVVMITDVGTIDDKSFNQGTWEGVKAYGEETGKKVEYIKPTEKSDNAYKEAIDQAVNKYKAKVIVTPGYLFEPSIYEKQDTYPDVKFILIDGYPNDGAQENAKFKTAKNTVGIKYSENEAGYMAGYAIVKEGKTKLGFMGGIAVPAVVNFGYGFVQGAQDAAKEMNVEIEMKYKYTGTFNPSAEIQSEAASWYKNGTQVIFSCGGGIGNSVMAAAEANKGLVIGVDVDQSNESSTVITSAYKQLAVSVTKELKAIDDGTFPGGENIVLGAKDDSVGLPMKTSKFEKFTQKEYDALYAKIKEGKITIKTNEDFKDPTQIKASKVKLDYIK</sequence>
<reference evidence="10" key="3">
    <citation type="journal article" date="2022" name="Clin. Infect. Dis.">
        <title>Association between Clostridium innocuum and antibiotic-associated diarrhea in adults and children: A cross-sectional study and comparative genomics analysis.</title>
        <authorList>
            <person name="Cherny K.E."/>
            <person name="Muscat E.B."/>
            <person name="Balaji A."/>
            <person name="Mukherjee J."/>
            <person name="Ozer E.A."/>
            <person name="Angarone M.P."/>
            <person name="Hauser A.R."/>
            <person name="Sichel J.S."/>
            <person name="Amponsah E."/>
            <person name="Kociolek L.K."/>
        </authorList>
    </citation>
    <scope>NUCLEOTIDE SEQUENCE</scope>
    <source>
        <strain evidence="10">NU1-AC-029v</strain>
    </source>
</reference>
<evidence type="ECO:0000313" key="11">
    <source>
        <dbReference type="EMBL" id="MZH54721.1"/>
    </source>
</evidence>
<feature type="signal peptide" evidence="7">
    <location>
        <begin position="1"/>
        <end position="19"/>
    </location>
</feature>
<keyword evidence="3" id="KW-1003">Cell membrane</keyword>
<accession>A0A099I914</accession>
<dbReference type="SUPFAM" id="SSF53822">
    <property type="entry name" value="Periplasmic binding protein-like I"/>
    <property type="match status" value="1"/>
</dbReference>
<reference evidence="11" key="2">
    <citation type="journal article" date="2019" name="Nat. Med.">
        <title>A library of human gut bacterial isolates paired with longitudinal multiomics data enables mechanistic microbiome research.</title>
        <authorList>
            <person name="Poyet M."/>
            <person name="Groussin M."/>
            <person name="Gibbons S.M."/>
            <person name="Avila-Pacheco J."/>
            <person name="Jiang X."/>
            <person name="Kearney S.M."/>
            <person name="Perrotta A.R."/>
            <person name="Berdy B."/>
            <person name="Zhao S."/>
            <person name="Lieberman T.D."/>
            <person name="Swanson P.K."/>
            <person name="Smith M."/>
            <person name="Roesemann S."/>
            <person name="Alexander J.E."/>
            <person name="Rich S.A."/>
            <person name="Livny J."/>
            <person name="Vlamakis H."/>
            <person name="Clish C."/>
            <person name="Bullock K."/>
            <person name="Deik A."/>
            <person name="Scott J."/>
            <person name="Pierce K.A."/>
            <person name="Xavier R.J."/>
            <person name="Alm E.J."/>
        </authorList>
    </citation>
    <scope>NUCLEOTIDE SEQUENCE</scope>
    <source>
        <strain evidence="11">BIOML-A12</strain>
    </source>
</reference>
<evidence type="ECO:0000259" key="8">
    <source>
        <dbReference type="Pfam" id="PF02608"/>
    </source>
</evidence>
<dbReference type="EMBL" id="JQIF01000035">
    <property type="protein sequence ID" value="KGJ53717.1"/>
    <property type="molecule type" value="Genomic_DNA"/>
</dbReference>
<dbReference type="AlphaFoldDB" id="A0A099I914"/>
<evidence type="ECO:0000256" key="7">
    <source>
        <dbReference type="SAM" id="SignalP"/>
    </source>
</evidence>
<evidence type="ECO:0000256" key="1">
    <source>
        <dbReference type="ARBA" id="ARBA00004193"/>
    </source>
</evidence>
<gene>
    <name evidence="9" type="ORF">CIAN88_07990</name>
    <name evidence="11" type="ORF">GT664_02855</name>
    <name evidence="10" type="ORF">MKC95_11995</name>
</gene>
<dbReference type="InterPro" id="IPR003760">
    <property type="entry name" value="PnrA-like"/>
</dbReference>
<proteinExistence type="inferred from homology"/>
<evidence type="ECO:0000256" key="6">
    <source>
        <dbReference type="ARBA" id="ARBA00023288"/>
    </source>
</evidence>
<dbReference type="Gene3D" id="3.40.50.2300">
    <property type="match status" value="2"/>
</dbReference>
<organism evidence="9 12">
    <name type="scientific">Clostridium innocuum</name>
    <dbReference type="NCBI Taxonomy" id="1522"/>
    <lineage>
        <taxon>Bacteria</taxon>
        <taxon>Bacillati</taxon>
        <taxon>Bacillota</taxon>
        <taxon>Clostridia</taxon>
        <taxon>Eubacteriales</taxon>
        <taxon>Clostridiaceae</taxon>
        <taxon>Clostridium</taxon>
    </lineage>
</organism>
<dbReference type="EMBL" id="WWTN01000003">
    <property type="protein sequence ID" value="MZH54721.1"/>
    <property type="molecule type" value="Genomic_DNA"/>
</dbReference>
<dbReference type="Pfam" id="PF02608">
    <property type="entry name" value="Bmp"/>
    <property type="match status" value="1"/>
</dbReference>
<evidence type="ECO:0000256" key="5">
    <source>
        <dbReference type="ARBA" id="ARBA00023136"/>
    </source>
</evidence>
<evidence type="ECO:0000256" key="4">
    <source>
        <dbReference type="ARBA" id="ARBA00022729"/>
    </source>
</evidence>
<feature type="chain" id="PRO_5043118589" evidence="7">
    <location>
        <begin position="20"/>
        <end position="367"/>
    </location>
</feature>
<dbReference type="Proteomes" id="UP001203972">
    <property type="component" value="Unassembled WGS sequence"/>
</dbReference>
<dbReference type="GO" id="GO:0005886">
    <property type="term" value="C:plasma membrane"/>
    <property type="evidence" value="ECO:0007669"/>
    <property type="project" value="UniProtKB-SubCell"/>
</dbReference>
<comment type="similarity">
    <text evidence="2">Belongs to the BMP lipoprotein family.</text>
</comment>
<keyword evidence="5" id="KW-0472">Membrane</keyword>
<dbReference type="Proteomes" id="UP000030008">
    <property type="component" value="Unassembled WGS sequence"/>
</dbReference>
<dbReference type="Proteomes" id="UP000604383">
    <property type="component" value="Unassembled WGS sequence"/>
</dbReference>
<evidence type="ECO:0000313" key="10">
    <source>
        <dbReference type="EMBL" id="MCR0233490.1"/>
    </source>
</evidence>
<dbReference type="PANTHER" id="PTHR34296:SF2">
    <property type="entry name" value="ABC TRANSPORTER GUANOSINE-BINDING PROTEIN NUPN"/>
    <property type="match status" value="1"/>
</dbReference>
<evidence type="ECO:0000313" key="9">
    <source>
        <dbReference type="EMBL" id="KGJ53717.1"/>
    </source>
</evidence>